<evidence type="ECO:0000313" key="4">
    <source>
        <dbReference type="Proteomes" id="UP000784294"/>
    </source>
</evidence>
<dbReference type="EMBL" id="CAAALY010024325">
    <property type="protein sequence ID" value="VEL15354.1"/>
    <property type="molecule type" value="Genomic_DNA"/>
</dbReference>
<dbReference type="Proteomes" id="UP000784294">
    <property type="component" value="Unassembled WGS sequence"/>
</dbReference>
<feature type="coiled-coil region" evidence="1">
    <location>
        <begin position="106"/>
        <end position="133"/>
    </location>
</feature>
<name>A0A3S5B7L3_9PLAT</name>
<accession>A0A3S5B7L3</accession>
<reference evidence="3" key="1">
    <citation type="submission" date="2018-11" db="EMBL/GenBank/DDBJ databases">
        <authorList>
            <consortium name="Pathogen Informatics"/>
        </authorList>
    </citation>
    <scope>NUCLEOTIDE SEQUENCE</scope>
</reference>
<feature type="region of interest" description="Disordered" evidence="2">
    <location>
        <begin position="134"/>
        <end position="156"/>
    </location>
</feature>
<keyword evidence="4" id="KW-1185">Reference proteome</keyword>
<organism evidence="3 4">
    <name type="scientific">Protopolystoma xenopodis</name>
    <dbReference type="NCBI Taxonomy" id="117903"/>
    <lineage>
        <taxon>Eukaryota</taxon>
        <taxon>Metazoa</taxon>
        <taxon>Spiralia</taxon>
        <taxon>Lophotrochozoa</taxon>
        <taxon>Platyhelminthes</taxon>
        <taxon>Monogenea</taxon>
        <taxon>Polyopisthocotylea</taxon>
        <taxon>Polystomatidea</taxon>
        <taxon>Polystomatidae</taxon>
        <taxon>Protopolystoma</taxon>
    </lineage>
</organism>
<proteinExistence type="predicted"/>
<dbReference type="AlphaFoldDB" id="A0A3S5B7L3"/>
<evidence type="ECO:0000256" key="2">
    <source>
        <dbReference type="SAM" id="MobiDB-lite"/>
    </source>
</evidence>
<gene>
    <name evidence="3" type="ORF">PXEA_LOCUS8794</name>
</gene>
<keyword evidence="1" id="KW-0175">Coiled coil</keyword>
<protein>
    <submittedName>
        <fullName evidence="3">Uncharacterized protein</fullName>
    </submittedName>
</protein>
<evidence type="ECO:0000256" key="1">
    <source>
        <dbReference type="SAM" id="Coils"/>
    </source>
</evidence>
<evidence type="ECO:0000313" key="3">
    <source>
        <dbReference type="EMBL" id="VEL15354.1"/>
    </source>
</evidence>
<feature type="compositionally biased region" description="Low complexity" evidence="2">
    <location>
        <begin position="139"/>
        <end position="155"/>
    </location>
</feature>
<sequence>MENASDGESSDEKDNAILACLRPEARIPQTSGFESSFSVIRQQKKLIIPLLKPFGSFHTASGASDEFTHTLLTKASAGALECEEAAEFAAARQLFELRRNQRSQQAILLQERMAQVDEDLRRLAKRAQMTEATLKAALSHGSSPSRPTSHTSRQSLPNLVTSTSSEITSAPTFGTGVWDSPVSRPALGDRSVVHTKARSTSYCPLPCLRLMNSLSDLSRADLPQLRKARNNAADVTTNSVTLVQHDQYKQELFRSLVVCLVEKDRLLVFEADLARQVRLLELEREQDALEALYRAKRFRWLSPGQQAGTLDRPGSFDSLLMVMLEDWARRDADFLIGSTTGKELFDWTDKQLLDRMMKVVEERNSIVRLQEEANNR</sequence>
<comment type="caution">
    <text evidence="3">The sequence shown here is derived from an EMBL/GenBank/DDBJ whole genome shotgun (WGS) entry which is preliminary data.</text>
</comment>